<feature type="compositionally biased region" description="Pro residues" evidence="1">
    <location>
        <begin position="1"/>
        <end position="11"/>
    </location>
</feature>
<evidence type="ECO:0000256" key="1">
    <source>
        <dbReference type="SAM" id="MobiDB-lite"/>
    </source>
</evidence>
<reference evidence="2" key="1">
    <citation type="submission" date="2018-11" db="EMBL/GenBank/DDBJ databases">
        <authorList>
            <consortium name="Pathogen Informatics"/>
        </authorList>
    </citation>
    <scope>NUCLEOTIDE SEQUENCE</scope>
</reference>
<accession>A0A448XRS8</accession>
<feature type="region of interest" description="Disordered" evidence="1">
    <location>
        <begin position="1"/>
        <end position="21"/>
    </location>
</feature>
<gene>
    <name evidence="2" type="ORF">PXEA_LOCUS36755</name>
</gene>
<dbReference type="AlphaFoldDB" id="A0A448XRS8"/>
<evidence type="ECO:0000313" key="3">
    <source>
        <dbReference type="Proteomes" id="UP000784294"/>
    </source>
</evidence>
<comment type="caution">
    <text evidence="2">The sequence shown here is derived from an EMBL/GenBank/DDBJ whole genome shotgun (WGS) entry which is preliminary data.</text>
</comment>
<name>A0A448XRS8_9PLAT</name>
<sequence length="99" mass="10603">MPHCPPQPPSPEALSKNVPSVLSDGHNCSGLTNQTAPVFRTTRPMAALLRVIQPLPVSPAQLSRHVIGPQLAHSPETLPLIHTSSRTVASTRMTLSRES</sequence>
<organism evidence="2 3">
    <name type="scientific">Protopolystoma xenopodis</name>
    <dbReference type="NCBI Taxonomy" id="117903"/>
    <lineage>
        <taxon>Eukaryota</taxon>
        <taxon>Metazoa</taxon>
        <taxon>Spiralia</taxon>
        <taxon>Lophotrochozoa</taxon>
        <taxon>Platyhelminthes</taxon>
        <taxon>Monogenea</taxon>
        <taxon>Polyopisthocotylea</taxon>
        <taxon>Polystomatidea</taxon>
        <taxon>Polystomatidae</taxon>
        <taxon>Protopolystoma</taxon>
    </lineage>
</organism>
<keyword evidence="3" id="KW-1185">Reference proteome</keyword>
<dbReference type="EMBL" id="CAAALY010280358">
    <property type="protein sequence ID" value="VEL43315.1"/>
    <property type="molecule type" value="Genomic_DNA"/>
</dbReference>
<proteinExistence type="predicted"/>
<dbReference type="Proteomes" id="UP000784294">
    <property type="component" value="Unassembled WGS sequence"/>
</dbReference>
<evidence type="ECO:0000313" key="2">
    <source>
        <dbReference type="EMBL" id="VEL43315.1"/>
    </source>
</evidence>
<protein>
    <submittedName>
        <fullName evidence="2">Uncharacterized protein</fullName>
    </submittedName>
</protein>